<comment type="subcellular location">
    <subcellularLocation>
        <location evidence="1 19">Cell inner membrane</location>
    </subcellularLocation>
</comment>
<dbReference type="GO" id="GO:0005506">
    <property type="term" value="F:iron ion binding"/>
    <property type="evidence" value="ECO:0007669"/>
    <property type="project" value="InterPro"/>
</dbReference>
<comment type="caution">
    <text evidence="24">The sequence shown here is derived from an EMBL/GenBank/DDBJ whole genome shotgun (WGS) entry which is preliminary data.</text>
</comment>
<dbReference type="Pfam" id="PF14715">
    <property type="entry name" value="FixP_N"/>
    <property type="match status" value="1"/>
</dbReference>
<name>A0A2A4Z527_9PROT</name>
<proteinExistence type="inferred from homology"/>
<keyword evidence="11" id="KW-0677">Repeat</keyword>
<keyword evidence="5 19" id="KW-1003">Cell membrane</keyword>
<keyword evidence="9 22" id="KW-0812">Transmembrane</keyword>
<keyword evidence="6 19" id="KW-0997">Cell inner membrane</keyword>
<feature type="binding site" description="covalent" evidence="21">
    <location>
        <position position="237"/>
    </location>
    <ligand>
        <name>heme c</name>
        <dbReference type="ChEBI" id="CHEBI:61717"/>
        <label>2</label>
    </ligand>
</feature>
<comment type="function">
    <text evidence="19">C-type cytochrome. Part of the cbb3-type cytochrome c oxidase complex.</text>
</comment>
<reference key="1">
    <citation type="submission" date="2017-08" db="EMBL/GenBank/DDBJ databases">
        <title>A dynamic microbial community with high functional redundancy inhabits the cold, oxic subseafloor aquifer.</title>
        <authorList>
            <person name="Tully B.J."/>
            <person name="Wheat C.G."/>
            <person name="Glazer B.T."/>
            <person name="Huber J.A."/>
        </authorList>
    </citation>
    <scope>NUCLEOTIDE SEQUENCE [LARGE SCALE GENOMIC DNA]</scope>
</reference>
<dbReference type="PROSITE" id="PS51007">
    <property type="entry name" value="CYTC"/>
    <property type="match status" value="2"/>
</dbReference>
<feature type="domain" description="Cytochrome c" evidence="23">
    <location>
        <begin position="127"/>
        <end position="217"/>
    </location>
</feature>
<evidence type="ECO:0000256" key="10">
    <source>
        <dbReference type="ARBA" id="ARBA00022723"/>
    </source>
</evidence>
<evidence type="ECO:0000256" key="20">
    <source>
        <dbReference type="PIRSR" id="PIRSR000006-1"/>
    </source>
</evidence>
<dbReference type="InterPro" id="IPR032858">
    <property type="entry name" value="CcoP_N"/>
</dbReference>
<dbReference type="InterPro" id="IPR004678">
    <property type="entry name" value="Cyt_c_oxidase_cbb3_su3"/>
</dbReference>
<comment type="cofactor">
    <cofactor evidence="19 21">
        <name>heme c</name>
        <dbReference type="ChEBI" id="CHEBI:61717"/>
    </cofactor>
    <text evidence="19 21">Binds 2 heme C groups per subunit.</text>
</comment>
<evidence type="ECO:0000259" key="23">
    <source>
        <dbReference type="PROSITE" id="PS51007"/>
    </source>
</evidence>
<comment type="similarity">
    <text evidence="3 19">Belongs to the CcoP / FixP family.</text>
</comment>
<dbReference type="PIRSF" id="PIRSF000006">
    <property type="entry name" value="Cbb3-Cox_fixP"/>
    <property type="match status" value="1"/>
</dbReference>
<evidence type="ECO:0000256" key="15">
    <source>
        <dbReference type="ARBA" id="ARBA00023002"/>
    </source>
</evidence>
<evidence type="ECO:0000256" key="1">
    <source>
        <dbReference type="ARBA" id="ARBA00004533"/>
    </source>
</evidence>
<keyword evidence="13 19" id="KW-0249">Electron transport</keyword>
<evidence type="ECO:0000256" key="14">
    <source>
        <dbReference type="ARBA" id="ARBA00022989"/>
    </source>
</evidence>
<comment type="pathway">
    <text evidence="2 19">Energy metabolism; oxidative phosphorylation.</text>
</comment>
<dbReference type="GO" id="GO:0005886">
    <property type="term" value="C:plasma membrane"/>
    <property type="evidence" value="ECO:0007669"/>
    <property type="project" value="UniProtKB-SubCell"/>
</dbReference>
<keyword evidence="18 19" id="KW-0472">Membrane</keyword>
<keyword evidence="12 19" id="KW-0375">Hydrogen ion transport</keyword>
<comment type="subunit">
    <text evidence="19">Component of the cbb3-type cytochrome c oxidase.</text>
</comment>
<evidence type="ECO:0000256" key="4">
    <source>
        <dbReference type="ARBA" id="ARBA00022448"/>
    </source>
</evidence>
<keyword evidence="17 19" id="KW-0406">Ion transport</keyword>
<evidence type="ECO:0000256" key="7">
    <source>
        <dbReference type="ARBA" id="ARBA00022617"/>
    </source>
</evidence>
<evidence type="ECO:0000256" key="19">
    <source>
        <dbReference type="PIRNR" id="PIRNR000006"/>
    </source>
</evidence>
<feature type="binding site" description="axial binding residue" evidence="20">
    <location>
        <position position="241"/>
    </location>
    <ligand>
        <name>heme c</name>
        <dbReference type="ChEBI" id="CHEBI:61717"/>
        <label>2</label>
    </ligand>
    <ligandPart>
        <name>Fe</name>
        <dbReference type="ChEBI" id="CHEBI:18248"/>
    </ligandPart>
</feature>
<dbReference type="Gene3D" id="1.10.760.10">
    <property type="entry name" value="Cytochrome c-like domain"/>
    <property type="match status" value="2"/>
</dbReference>
<evidence type="ECO:0000256" key="18">
    <source>
        <dbReference type="ARBA" id="ARBA00023136"/>
    </source>
</evidence>
<dbReference type="Pfam" id="PF00034">
    <property type="entry name" value="Cytochrom_C"/>
    <property type="match status" value="1"/>
</dbReference>
<feature type="binding site" description="covalent" evidence="21">
    <location>
        <position position="140"/>
    </location>
    <ligand>
        <name>heme c</name>
        <dbReference type="ChEBI" id="CHEBI:61717"/>
        <label>1</label>
    </ligand>
</feature>
<dbReference type="EMBL" id="NVUS01000005">
    <property type="protein sequence ID" value="PCJ02062.1"/>
    <property type="molecule type" value="Genomic_DNA"/>
</dbReference>
<evidence type="ECO:0000256" key="16">
    <source>
        <dbReference type="ARBA" id="ARBA00023004"/>
    </source>
</evidence>
<feature type="domain" description="Cytochrome c" evidence="23">
    <location>
        <begin position="224"/>
        <end position="305"/>
    </location>
</feature>
<dbReference type="PANTHER" id="PTHR33751:SF1">
    <property type="entry name" value="CBB3-TYPE CYTOCHROME C OXIDASE SUBUNIT FIXP"/>
    <property type="match status" value="1"/>
</dbReference>
<feature type="binding site" description="covalent" evidence="21">
    <location>
        <position position="240"/>
    </location>
    <ligand>
        <name>heme c</name>
        <dbReference type="ChEBI" id="CHEBI:61717"/>
        <label>2</label>
    </ligand>
</feature>
<dbReference type="Gene3D" id="6.10.280.130">
    <property type="match status" value="1"/>
</dbReference>
<keyword evidence="16 19" id="KW-0408">Iron</keyword>
<dbReference type="InterPro" id="IPR050597">
    <property type="entry name" value="Cytochrome_c_Oxidase_Subunit"/>
</dbReference>
<dbReference type="GO" id="GO:0016491">
    <property type="term" value="F:oxidoreductase activity"/>
    <property type="evidence" value="ECO:0007669"/>
    <property type="project" value="UniProtKB-KW"/>
</dbReference>
<dbReference type="NCBIfam" id="TIGR00782">
    <property type="entry name" value="ccoP"/>
    <property type="match status" value="1"/>
</dbReference>
<evidence type="ECO:0000256" key="11">
    <source>
        <dbReference type="ARBA" id="ARBA00022737"/>
    </source>
</evidence>
<feature type="binding site" description="axial binding residue" evidence="20">
    <location>
        <position position="144"/>
    </location>
    <ligand>
        <name>heme c</name>
        <dbReference type="ChEBI" id="CHEBI:61717"/>
        <label>1</label>
    </ligand>
    <ligandPart>
        <name>Fe</name>
        <dbReference type="ChEBI" id="CHEBI:18248"/>
    </ligandPart>
</feature>
<dbReference type="InterPro" id="IPR008168">
    <property type="entry name" value="Cyt_C_IC"/>
</dbReference>
<evidence type="ECO:0000256" key="6">
    <source>
        <dbReference type="ARBA" id="ARBA00022519"/>
    </source>
</evidence>
<evidence type="ECO:0000256" key="17">
    <source>
        <dbReference type="ARBA" id="ARBA00023065"/>
    </source>
</evidence>
<evidence type="ECO:0000256" key="3">
    <source>
        <dbReference type="ARBA" id="ARBA00006113"/>
    </source>
</evidence>
<evidence type="ECO:0000256" key="13">
    <source>
        <dbReference type="ARBA" id="ARBA00022982"/>
    </source>
</evidence>
<keyword evidence="10 19" id="KW-0479">Metal-binding</keyword>
<organism evidence="24">
    <name type="scientific">OCS116 cluster bacterium</name>
    <dbReference type="NCBI Taxonomy" id="2030921"/>
    <lineage>
        <taxon>Bacteria</taxon>
        <taxon>Pseudomonadati</taxon>
        <taxon>Pseudomonadota</taxon>
        <taxon>Alphaproteobacteria</taxon>
        <taxon>OCS116 cluster</taxon>
    </lineage>
</organism>
<evidence type="ECO:0000313" key="24">
    <source>
        <dbReference type="EMBL" id="PCJ02062.1"/>
    </source>
</evidence>
<evidence type="ECO:0000256" key="22">
    <source>
        <dbReference type="SAM" id="Phobius"/>
    </source>
</evidence>
<dbReference type="UniPathway" id="UPA00705"/>
<evidence type="ECO:0000256" key="12">
    <source>
        <dbReference type="ARBA" id="ARBA00022781"/>
    </source>
</evidence>
<feature type="transmembrane region" description="Helical" evidence="22">
    <location>
        <begin position="51"/>
        <end position="73"/>
    </location>
</feature>
<dbReference type="GO" id="GO:0009055">
    <property type="term" value="F:electron transfer activity"/>
    <property type="evidence" value="ECO:0007669"/>
    <property type="project" value="InterPro"/>
</dbReference>
<evidence type="ECO:0000256" key="8">
    <source>
        <dbReference type="ARBA" id="ARBA00022660"/>
    </source>
</evidence>
<evidence type="ECO:0000256" key="21">
    <source>
        <dbReference type="PIRSR" id="PIRSR000006-2"/>
    </source>
</evidence>
<dbReference type="AlphaFoldDB" id="A0A2A4Z527"/>
<dbReference type="GO" id="GO:1902600">
    <property type="term" value="P:proton transmembrane transport"/>
    <property type="evidence" value="ECO:0007669"/>
    <property type="project" value="UniProtKB-KW"/>
</dbReference>
<protein>
    <recommendedName>
        <fullName evidence="19">Cbb3-type cytochrome c oxidase subunit</fullName>
    </recommendedName>
</protein>
<accession>A0A2A4Z527</accession>
<dbReference type="GO" id="GO:0020037">
    <property type="term" value="F:heme binding"/>
    <property type="evidence" value="ECO:0007669"/>
    <property type="project" value="InterPro"/>
</dbReference>
<dbReference type="InterPro" id="IPR038414">
    <property type="entry name" value="CcoP_N_sf"/>
</dbReference>
<feature type="binding site" description="axial binding residue" evidence="20">
    <location>
        <position position="192"/>
    </location>
    <ligand>
        <name>heme c</name>
        <dbReference type="ChEBI" id="CHEBI:61717"/>
        <label>2</label>
    </ligand>
    <ligandPart>
        <name>Fe</name>
        <dbReference type="ChEBI" id="CHEBI:18248"/>
    </ligandPart>
</feature>
<keyword evidence="14 22" id="KW-1133">Transmembrane helix</keyword>
<reference evidence="24" key="2">
    <citation type="journal article" date="2018" name="ISME J.">
        <title>A dynamic microbial community with high functional redundancy inhabits the cold, oxic subseafloor aquifer.</title>
        <authorList>
            <person name="Tully B.J."/>
            <person name="Wheat C.G."/>
            <person name="Glazer B.T."/>
            <person name="Huber J.A."/>
        </authorList>
    </citation>
    <scope>NUCLEOTIDE SEQUENCE</scope>
    <source>
        <strain evidence="24">NORP83</strain>
    </source>
</reference>
<dbReference type="GO" id="GO:0006119">
    <property type="term" value="P:oxidative phosphorylation"/>
    <property type="evidence" value="ECO:0007669"/>
    <property type="project" value="UniProtKB-UniPathway"/>
</dbReference>
<gene>
    <name evidence="24" type="primary">ccoP</name>
    <name evidence="24" type="ORF">COB13_05555</name>
</gene>
<keyword evidence="15 19" id="KW-0560">Oxidoreductase</keyword>
<feature type="binding site" description="axial binding residue" evidence="20">
    <location>
        <position position="282"/>
    </location>
    <ligand>
        <name>heme c</name>
        <dbReference type="ChEBI" id="CHEBI:61717"/>
        <label>1</label>
    </ligand>
    <ligandPart>
        <name>Fe</name>
        <dbReference type="ChEBI" id="CHEBI:18248"/>
    </ligandPart>
</feature>
<dbReference type="InterPro" id="IPR036909">
    <property type="entry name" value="Cyt_c-like_dom_sf"/>
</dbReference>
<keyword evidence="7 19" id="KW-0349">Heme</keyword>
<evidence type="ECO:0000256" key="2">
    <source>
        <dbReference type="ARBA" id="ARBA00004673"/>
    </source>
</evidence>
<keyword evidence="8 19" id="KW-0679">Respiratory chain</keyword>
<dbReference type="InterPro" id="IPR009056">
    <property type="entry name" value="Cyt_c-like_dom"/>
</dbReference>
<dbReference type="PANTHER" id="PTHR33751">
    <property type="entry name" value="CBB3-TYPE CYTOCHROME C OXIDASE SUBUNIT FIXP"/>
    <property type="match status" value="1"/>
</dbReference>
<dbReference type="Pfam" id="PF13442">
    <property type="entry name" value="Cytochrome_CBB3"/>
    <property type="match status" value="1"/>
</dbReference>
<evidence type="ECO:0000256" key="9">
    <source>
        <dbReference type="ARBA" id="ARBA00022692"/>
    </source>
</evidence>
<evidence type="ECO:0000256" key="5">
    <source>
        <dbReference type="ARBA" id="ARBA00022475"/>
    </source>
</evidence>
<feature type="binding site" description="covalent" evidence="21">
    <location>
        <position position="143"/>
    </location>
    <ligand>
        <name>heme c</name>
        <dbReference type="ChEBI" id="CHEBI:61717"/>
        <label>1</label>
    </ligand>
</feature>
<keyword evidence="4 19" id="KW-0813">Transport</keyword>
<dbReference type="SUPFAM" id="SSF46626">
    <property type="entry name" value="Cytochrome c"/>
    <property type="match status" value="2"/>
</dbReference>
<dbReference type="PRINTS" id="PR00605">
    <property type="entry name" value="CYTCHROMECIC"/>
</dbReference>
<sequence length="308" mass="33934">MSNKNDKYKIQDAIIHDLPEHEKSQVAADDHSTTGHEWDGIKEFDKPIPRWWLWTYYLSVIFSIGYVIAYPAIPLVNDYTKGLLGWSSRGAVEQQISAAKMAQSKYIDALQNASLEDVAGNEELMTFAVEGGKSAYAVNCVQCHGSGATGSKGYPNLNDDEWLWGGKLEDIYTTVSHGIRFEEDDDTRFSEMPAFLTDEILEKADISQVAHFVRAFTGLDHDADAAAAGAEIFAENCAACHKEDGTGDQEQGAPNLADAVWLYGSEFDTIVNTISASRKGVMPAWAHRLDDTTIKQLTMFIHSRGGGQ</sequence>